<keyword evidence="9" id="KW-1185">Reference proteome</keyword>
<accession>A0ABS5TLR2</accession>
<evidence type="ECO:0000256" key="4">
    <source>
        <dbReference type="ARBA" id="ARBA00022989"/>
    </source>
</evidence>
<feature type="transmembrane region" description="Helical" evidence="6">
    <location>
        <begin position="227"/>
        <end position="247"/>
    </location>
</feature>
<feature type="transmembrane region" description="Helical" evidence="6">
    <location>
        <begin position="66"/>
        <end position="89"/>
    </location>
</feature>
<feature type="transmembrane region" description="Helical" evidence="6">
    <location>
        <begin position="448"/>
        <end position="469"/>
    </location>
</feature>
<keyword evidence="5 6" id="KW-0472">Membrane</keyword>
<feature type="transmembrane region" description="Helical" evidence="6">
    <location>
        <begin position="167"/>
        <end position="186"/>
    </location>
</feature>
<evidence type="ECO:0000256" key="2">
    <source>
        <dbReference type="ARBA" id="ARBA00022475"/>
    </source>
</evidence>
<feature type="transmembrane region" description="Helical" evidence="6">
    <location>
        <begin position="267"/>
        <end position="290"/>
    </location>
</feature>
<evidence type="ECO:0000256" key="3">
    <source>
        <dbReference type="ARBA" id="ARBA00022692"/>
    </source>
</evidence>
<dbReference type="InterPro" id="IPR050833">
    <property type="entry name" value="Poly_Biosynth_Transport"/>
</dbReference>
<dbReference type="EMBL" id="JAHBAY010000010">
    <property type="protein sequence ID" value="MBT0772040.1"/>
    <property type="molecule type" value="Genomic_DNA"/>
</dbReference>
<keyword evidence="8" id="KW-0808">Transferase</keyword>
<feature type="transmembrane region" description="Helical" evidence="6">
    <location>
        <begin position="769"/>
        <end position="791"/>
    </location>
</feature>
<dbReference type="Proteomes" id="UP001197247">
    <property type="component" value="Unassembled WGS sequence"/>
</dbReference>
<feature type="transmembrane region" description="Helical" evidence="6">
    <location>
        <begin position="134"/>
        <end position="155"/>
    </location>
</feature>
<dbReference type="GO" id="GO:0016746">
    <property type="term" value="F:acyltransferase activity"/>
    <property type="evidence" value="ECO:0007669"/>
    <property type="project" value="UniProtKB-KW"/>
</dbReference>
<keyword evidence="3 6" id="KW-0812">Transmembrane</keyword>
<dbReference type="RefSeq" id="WP_214158397.1">
    <property type="nucleotide sequence ID" value="NZ_JAHBAY010000010.1"/>
</dbReference>
<feature type="transmembrane region" description="Helical" evidence="6">
    <location>
        <begin position="489"/>
        <end position="510"/>
    </location>
</feature>
<dbReference type="PANTHER" id="PTHR30250">
    <property type="entry name" value="PST FAMILY PREDICTED COLANIC ACID TRANSPORTER"/>
    <property type="match status" value="1"/>
</dbReference>
<reference evidence="8 9" key="1">
    <citation type="submission" date="2021-05" db="EMBL/GenBank/DDBJ databases">
        <title>Kineosporia and Streptomyces sp. nov. two new marine actinobacteria isolated from Coral.</title>
        <authorList>
            <person name="Buangrab K."/>
            <person name="Sutthacheep M."/>
            <person name="Yeemin T."/>
            <person name="Harunari E."/>
            <person name="Igarashi Y."/>
            <person name="Kanchanasin P."/>
            <person name="Tanasupawat S."/>
            <person name="Phongsopitanun W."/>
        </authorList>
    </citation>
    <scope>NUCLEOTIDE SEQUENCE [LARGE SCALE GENOMIC DNA]</scope>
    <source>
        <strain evidence="8 9">J2-2</strain>
    </source>
</reference>
<keyword evidence="2" id="KW-1003">Cell membrane</keyword>
<feature type="transmembrane region" description="Helical" evidence="6">
    <location>
        <begin position="405"/>
        <end position="428"/>
    </location>
</feature>
<feature type="transmembrane region" description="Helical" evidence="6">
    <location>
        <begin position="339"/>
        <end position="360"/>
    </location>
</feature>
<feature type="transmembrane region" description="Helical" evidence="6">
    <location>
        <begin position="643"/>
        <end position="660"/>
    </location>
</feature>
<keyword evidence="8" id="KW-0012">Acyltransferase</keyword>
<evidence type="ECO:0000256" key="6">
    <source>
        <dbReference type="SAM" id="Phobius"/>
    </source>
</evidence>
<evidence type="ECO:0000256" key="1">
    <source>
        <dbReference type="ARBA" id="ARBA00004651"/>
    </source>
</evidence>
<organism evidence="8 9">
    <name type="scientific">Kineosporia corallincola</name>
    <dbReference type="NCBI Taxonomy" id="2835133"/>
    <lineage>
        <taxon>Bacteria</taxon>
        <taxon>Bacillati</taxon>
        <taxon>Actinomycetota</taxon>
        <taxon>Actinomycetes</taxon>
        <taxon>Kineosporiales</taxon>
        <taxon>Kineosporiaceae</taxon>
        <taxon>Kineosporia</taxon>
    </lineage>
</organism>
<feature type="transmembrane region" description="Helical" evidence="6">
    <location>
        <begin position="589"/>
        <end position="610"/>
    </location>
</feature>
<sequence length="803" mass="84012">MTVEPPVTTAPTAAPAPPVSRLKLFLTDSFYRNSLMLMVNTAAATLLGSVFWLIAVRRFAPAEVGLLSSTISASVLLGTASCLGLPNSIIRFLQQRTGTRALVLTATAVTAACSLVLSLVLLPSSWALPLARDHAAAGIALAVATVVLTAVGTTLDAVPVALRATHLLVAKNVPGGLVKVAALFLVPQVSVIDLAVANLAGMIASTLIAVVMLIPRLDGPARLRRRSLTGIWSFSLGNHAGMIFGILPSTVTPLIVLHRLGAEEAAFFGVIMQLTGLLNVVPATMSQSLFAELSARPDHRRAAILKAARALYAVMIPATLFTLAASHLLLRFFGRQYEAAGTVALRWMALGALVAGLNYLVDVAVNSLGRAWSFLLLNAVNAVLVLGFCGWAATHASGGGAGLVAVGQAWLTAQAASVAIGVVTYYLISRKKPENPSNHGRRGGRLRFLDGLRGGAAAFVVLSHAWSTVYPHAREHLAGPALATAWLGLGYYAVAIFIVVSGFSLGLPLWRHDGRWPGGPGDFLRRRFRRVVPTYWVALAVSAGIGATLLARPVGTLWDGAVPVRPGGVLSHALLVQDLWWAGPAGSTAFWSLAVEWHIYLFLFPLVLLLPQRGLPVLVAALTALSLATLLPGTSWAGNLHPTFSVLFLLGLISARAAVAETSSQRRAREQGLTLVTLTGAGAATVVTVAGQAGPLSPVHGLWFGPPVAAVLARMAEGSFALLRRALETPVLLFLGAISYSLYLTHAVVVEAVWRLAVVPLHLGETGRLGLELAGGLAAGVAVATVFFAAVERRFTAPAGGTT</sequence>
<feature type="transmembrane region" description="Helical" evidence="6">
    <location>
        <begin position="703"/>
        <end position="723"/>
    </location>
</feature>
<evidence type="ECO:0000259" key="7">
    <source>
        <dbReference type="Pfam" id="PF01757"/>
    </source>
</evidence>
<feature type="transmembrane region" description="Helical" evidence="6">
    <location>
        <begin position="101"/>
        <end position="122"/>
    </location>
</feature>
<keyword evidence="4 6" id="KW-1133">Transmembrane helix</keyword>
<feature type="transmembrane region" description="Helical" evidence="6">
    <location>
        <begin position="531"/>
        <end position="551"/>
    </location>
</feature>
<feature type="domain" description="Acyltransferase 3" evidence="7">
    <location>
        <begin position="447"/>
        <end position="767"/>
    </location>
</feature>
<feature type="transmembrane region" description="Helical" evidence="6">
    <location>
        <begin position="35"/>
        <end position="54"/>
    </location>
</feature>
<protein>
    <submittedName>
        <fullName evidence="8">Acyltransferase family protein</fullName>
    </submittedName>
</protein>
<comment type="subcellular location">
    <subcellularLocation>
        <location evidence="1">Cell membrane</location>
        <topology evidence="1">Multi-pass membrane protein</topology>
    </subcellularLocation>
</comment>
<comment type="caution">
    <text evidence="8">The sequence shown here is derived from an EMBL/GenBank/DDBJ whole genome shotgun (WGS) entry which is preliminary data.</text>
</comment>
<name>A0ABS5TLR2_9ACTN</name>
<evidence type="ECO:0000313" key="8">
    <source>
        <dbReference type="EMBL" id="MBT0772040.1"/>
    </source>
</evidence>
<dbReference type="Pfam" id="PF01757">
    <property type="entry name" value="Acyl_transf_3"/>
    <property type="match status" value="1"/>
</dbReference>
<feature type="transmembrane region" description="Helical" evidence="6">
    <location>
        <begin position="672"/>
        <end position="691"/>
    </location>
</feature>
<proteinExistence type="predicted"/>
<feature type="transmembrane region" description="Helical" evidence="6">
    <location>
        <begin position="310"/>
        <end position="333"/>
    </location>
</feature>
<gene>
    <name evidence="8" type="ORF">KIH74_24065</name>
</gene>
<dbReference type="PANTHER" id="PTHR30250:SF11">
    <property type="entry name" value="O-ANTIGEN TRANSPORTER-RELATED"/>
    <property type="match status" value="1"/>
</dbReference>
<feature type="transmembrane region" description="Helical" evidence="6">
    <location>
        <begin position="372"/>
        <end position="393"/>
    </location>
</feature>
<evidence type="ECO:0000313" key="9">
    <source>
        <dbReference type="Proteomes" id="UP001197247"/>
    </source>
</evidence>
<feature type="transmembrane region" description="Helical" evidence="6">
    <location>
        <begin position="192"/>
        <end position="215"/>
    </location>
</feature>
<feature type="transmembrane region" description="Helical" evidence="6">
    <location>
        <begin position="730"/>
        <end position="749"/>
    </location>
</feature>
<feature type="transmembrane region" description="Helical" evidence="6">
    <location>
        <begin position="617"/>
        <end position="637"/>
    </location>
</feature>
<evidence type="ECO:0000256" key="5">
    <source>
        <dbReference type="ARBA" id="ARBA00023136"/>
    </source>
</evidence>
<dbReference type="InterPro" id="IPR002656">
    <property type="entry name" value="Acyl_transf_3_dom"/>
</dbReference>